<dbReference type="OrthoDB" id="26872at2"/>
<protein>
    <submittedName>
        <fullName evidence="4">Uncharacterized conserved protein, DUF305 family</fullName>
    </submittedName>
</protein>
<keyword evidence="2" id="KW-0472">Membrane</keyword>
<name>A0A1M5G8Y5_STRHI</name>
<dbReference type="RefSeq" id="WP_083959830.1">
    <property type="nucleotide sequence ID" value="NZ_FQVN01000006.1"/>
</dbReference>
<feature type="region of interest" description="Disordered" evidence="1">
    <location>
        <begin position="150"/>
        <end position="188"/>
    </location>
</feature>
<keyword evidence="5" id="KW-1185">Reference proteome</keyword>
<dbReference type="EMBL" id="FQVN01000006">
    <property type="protein sequence ID" value="SHG00217.1"/>
    <property type="molecule type" value="Genomic_DNA"/>
</dbReference>
<dbReference type="Gene3D" id="1.20.1260.10">
    <property type="match status" value="1"/>
</dbReference>
<sequence>MSTPGSGDAGSGAPGGTGAGGGDTAGVTPAAPNPVARVVMISAAVLAVLLLGAAGGMLIGLPQLRDQSAPSAESVDVGFAQDMSVHHLQAVQMAGWAREHTADPVVRQIAYDIESTQQEQVGRMKGWLALWNQPEVPYGGYMAWMTDAGSGHSGHGAPSTGASSTGASSAGADRRSPTMPGMASQQELTSLRSLSGKDLDVFFLQLMLRHHKGGESMLRYAAERAGQPVVRNLAASMLSTQSKETETLQSLLTERGGQPLPPN</sequence>
<keyword evidence="2" id="KW-0812">Transmembrane</keyword>
<feature type="compositionally biased region" description="Low complexity" evidence="1">
    <location>
        <begin position="150"/>
        <end position="171"/>
    </location>
</feature>
<dbReference type="InterPro" id="IPR012347">
    <property type="entry name" value="Ferritin-like"/>
</dbReference>
<dbReference type="AlphaFoldDB" id="A0A1M5G8Y5"/>
<organism evidence="4 5">
    <name type="scientific">Streptoalloteichus hindustanus</name>
    <dbReference type="NCBI Taxonomy" id="2017"/>
    <lineage>
        <taxon>Bacteria</taxon>
        <taxon>Bacillati</taxon>
        <taxon>Actinomycetota</taxon>
        <taxon>Actinomycetes</taxon>
        <taxon>Pseudonocardiales</taxon>
        <taxon>Pseudonocardiaceae</taxon>
        <taxon>Streptoalloteichus</taxon>
    </lineage>
</organism>
<feature type="compositionally biased region" description="Gly residues" evidence="1">
    <location>
        <begin position="7"/>
        <end position="24"/>
    </location>
</feature>
<gene>
    <name evidence="4" type="ORF">SAMN05444320_10621</name>
</gene>
<evidence type="ECO:0000256" key="2">
    <source>
        <dbReference type="SAM" id="Phobius"/>
    </source>
</evidence>
<keyword evidence="2" id="KW-1133">Transmembrane helix</keyword>
<dbReference type="Proteomes" id="UP000184501">
    <property type="component" value="Unassembled WGS sequence"/>
</dbReference>
<dbReference type="PANTHER" id="PTHR36933:SF1">
    <property type="entry name" value="SLL0788 PROTEIN"/>
    <property type="match status" value="1"/>
</dbReference>
<feature type="region of interest" description="Disordered" evidence="1">
    <location>
        <begin position="1"/>
        <end position="26"/>
    </location>
</feature>
<dbReference type="STRING" id="2017.SAMN05444320_10621"/>
<dbReference type="Pfam" id="PF03713">
    <property type="entry name" value="DUF305"/>
    <property type="match status" value="1"/>
</dbReference>
<feature type="domain" description="DUF305" evidence="3">
    <location>
        <begin position="76"/>
        <end position="252"/>
    </location>
</feature>
<evidence type="ECO:0000313" key="5">
    <source>
        <dbReference type="Proteomes" id="UP000184501"/>
    </source>
</evidence>
<reference evidence="4 5" key="1">
    <citation type="submission" date="2016-11" db="EMBL/GenBank/DDBJ databases">
        <authorList>
            <person name="Jaros S."/>
            <person name="Januszkiewicz K."/>
            <person name="Wedrychowicz H."/>
        </authorList>
    </citation>
    <scope>NUCLEOTIDE SEQUENCE [LARGE SCALE GENOMIC DNA]</scope>
    <source>
        <strain evidence="4 5">DSM 44523</strain>
    </source>
</reference>
<proteinExistence type="predicted"/>
<feature type="transmembrane region" description="Helical" evidence="2">
    <location>
        <begin position="38"/>
        <end position="61"/>
    </location>
</feature>
<evidence type="ECO:0000313" key="4">
    <source>
        <dbReference type="EMBL" id="SHG00217.1"/>
    </source>
</evidence>
<accession>A0A1M5G8Y5</accession>
<dbReference type="InterPro" id="IPR005183">
    <property type="entry name" value="DUF305_CopM-like"/>
</dbReference>
<dbReference type="PANTHER" id="PTHR36933">
    <property type="entry name" value="SLL0788 PROTEIN"/>
    <property type="match status" value="1"/>
</dbReference>
<evidence type="ECO:0000259" key="3">
    <source>
        <dbReference type="Pfam" id="PF03713"/>
    </source>
</evidence>
<evidence type="ECO:0000256" key="1">
    <source>
        <dbReference type="SAM" id="MobiDB-lite"/>
    </source>
</evidence>